<dbReference type="InterPro" id="IPR011991">
    <property type="entry name" value="ArsR-like_HTH"/>
</dbReference>
<accession>A0A2M9CPF6</accession>
<feature type="domain" description="HTH marR-type" evidence="2">
    <location>
        <begin position="21"/>
        <end position="62"/>
    </location>
</feature>
<proteinExistence type="inferred from homology"/>
<dbReference type="Pfam" id="PF00480">
    <property type="entry name" value="ROK"/>
    <property type="match status" value="1"/>
</dbReference>
<protein>
    <submittedName>
        <fullName evidence="3">Putative NBD/HSP70 family sugar kinase</fullName>
    </submittedName>
</protein>
<dbReference type="Proteomes" id="UP000231693">
    <property type="component" value="Unassembled WGS sequence"/>
</dbReference>
<gene>
    <name evidence="3" type="ORF">CLV28_1241</name>
</gene>
<name>A0A2M9CPF6_9CELL</name>
<dbReference type="InterPro" id="IPR036390">
    <property type="entry name" value="WH_DNA-bd_sf"/>
</dbReference>
<dbReference type="AlphaFoldDB" id="A0A2M9CPF6"/>
<dbReference type="Gene3D" id="1.10.10.10">
    <property type="entry name" value="Winged helix-like DNA-binding domain superfamily/Winged helix DNA-binding domain"/>
    <property type="match status" value="1"/>
</dbReference>
<dbReference type="Pfam" id="PF12802">
    <property type="entry name" value="MarR_2"/>
    <property type="match status" value="1"/>
</dbReference>
<dbReference type="GO" id="GO:0016301">
    <property type="term" value="F:kinase activity"/>
    <property type="evidence" value="ECO:0007669"/>
    <property type="project" value="UniProtKB-KW"/>
</dbReference>
<keyword evidence="3" id="KW-0418">Kinase</keyword>
<dbReference type="SUPFAM" id="SSF46785">
    <property type="entry name" value="Winged helix' DNA-binding domain"/>
    <property type="match status" value="1"/>
</dbReference>
<comment type="similarity">
    <text evidence="1">Belongs to the ROK (NagC/XylR) family.</text>
</comment>
<evidence type="ECO:0000313" key="3">
    <source>
        <dbReference type="EMBL" id="PJJ73763.1"/>
    </source>
</evidence>
<comment type="caution">
    <text evidence="3">The sequence shown here is derived from an EMBL/GenBank/DDBJ whole genome shotgun (WGS) entry which is preliminary data.</text>
</comment>
<dbReference type="EMBL" id="PGFE01000002">
    <property type="protein sequence ID" value="PJJ73763.1"/>
    <property type="molecule type" value="Genomic_DNA"/>
</dbReference>
<sequence>MSSDHQPGMPGVVRSINDRAALELLLDEGPRTRASIGEITKVSRPTASQVVSRLEAAGLIEPTGLVQGNRGPQAITYAARTDVLVGLALDVTPDGVRASLVDARGEVLADVHVAAGPDRTATDDLLRARSAACTAADVPESRVGIAVAGVQAAADLATGDLDLVGDLPGWPHRGARATLEDALGCTVLVENDANLAAIAERDHLTDVPRSFSLLWLGQGVGLGSWAEGALQRGARGAAGEIGYLPVPASLAGLDDSQTFQDLVGGRRVTRLAVESGLVAPDLWSAVAAVAGARGTPAAATLNEELAMRVAAVLQPVVAVTQPGVVVLGGPFGIACGAPLAEATQAHLDRSDYTVTVLASAVPDAPVLRGARSVAAAEVRAQLLALV</sequence>
<evidence type="ECO:0000256" key="1">
    <source>
        <dbReference type="ARBA" id="ARBA00006479"/>
    </source>
</evidence>
<evidence type="ECO:0000313" key="4">
    <source>
        <dbReference type="Proteomes" id="UP000231693"/>
    </source>
</evidence>
<dbReference type="SUPFAM" id="SSF53067">
    <property type="entry name" value="Actin-like ATPase domain"/>
    <property type="match status" value="1"/>
</dbReference>
<organism evidence="3 4">
    <name type="scientific">Sediminihabitans luteus</name>
    <dbReference type="NCBI Taxonomy" id="1138585"/>
    <lineage>
        <taxon>Bacteria</taxon>
        <taxon>Bacillati</taxon>
        <taxon>Actinomycetota</taxon>
        <taxon>Actinomycetes</taxon>
        <taxon>Micrococcales</taxon>
        <taxon>Cellulomonadaceae</taxon>
        <taxon>Sediminihabitans</taxon>
    </lineage>
</organism>
<dbReference type="PANTHER" id="PTHR18964">
    <property type="entry name" value="ROK (REPRESSOR, ORF, KINASE) FAMILY"/>
    <property type="match status" value="1"/>
</dbReference>
<dbReference type="InterPro" id="IPR000600">
    <property type="entry name" value="ROK"/>
</dbReference>
<keyword evidence="3" id="KW-0808">Transferase</keyword>
<dbReference type="Gene3D" id="3.30.420.40">
    <property type="match status" value="2"/>
</dbReference>
<keyword evidence="4" id="KW-1185">Reference proteome</keyword>
<reference evidence="3 4" key="1">
    <citation type="submission" date="2017-11" db="EMBL/GenBank/DDBJ databases">
        <title>Genomic Encyclopedia of Archaeal and Bacterial Type Strains, Phase II (KMG-II): From Individual Species to Whole Genera.</title>
        <authorList>
            <person name="Goeker M."/>
        </authorList>
    </citation>
    <scope>NUCLEOTIDE SEQUENCE [LARGE SCALE GENOMIC DNA]</scope>
    <source>
        <strain evidence="3 4">DSM 25478</strain>
    </source>
</reference>
<dbReference type="GO" id="GO:0003700">
    <property type="term" value="F:DNA-binding transcription factor activity"/>
    <property type="evidence" value="ECO:0007669"/>
    <property type="project" value="InterPro"/>
</dbReference>
<dbReference type="CDD" id="cd00090">
    <property type="entry name" value="HTH_ARSR"/>
    <property type="match status" value="1"/>
</dbReference>
<dbReference type="InterPro" id="IPR036388">
    <property type="entry name" value="WH-like_DNA-bd_sf"/>
</dbReference>
<dbReference type="RefSeq" id="WP_157802537.1">
    <property type="nucleotide sequence ID" value="NZ_BOOX01000019.1"/>
</dbReference>
<dbReference type="InterPro" id="IPR043129">
    <property type="entry name" value="ATPase_NBD"/>
</dbReference>
<dbReference type="PANTHER" id="PTHR18964:SF149">
    <property type="entry name" value="BIFUNCTIONAL UDP-N-ACETYLGLUCOSAMINE 2-EPIMERASE_N-ACETYLMANNOSAMINE KINASE"/>
    <property type="match status" value="1"/>
</dbReference>
<dbReference type="InterPro" id="IPR000835">
    <property type="entry name" value="HTH_MarR-typ"/>
</dbReference>
<dbReference type="OrthoDB" id="3523179at2"/>
<evidence type="ECO:0000259" key="2">
    <source>
        <dbReference type="Pfam" id="PF12802"/>
    </source>
</evidence>
<dbReference type="CDD" id="cd23763">
    <property type="entry name" value="ASKHA_ATPase_ROK"/>
    <property type="match status" value="1"/>
</dbReference>